<evidence type="ECO:0000313" key="12">
    <source>
        <dbReference type="Proteomes" id="UP001597343"/>
    </source>
</evidence>
<keyword evidence="6" id="KW-0690">Ribosome biogenesis</keyword>
<accession>A0ABW4ZZT7</accession>
<dbReference type="InterPro" id="IPR005225">
    <property type="entry name" value="Small_GTP-bd"/>
</dbReference>
<evidence type="ECO:0000256" key="3">
    <source>
        <dbReference type="ARBA" id="ARBA00022741"/>
    </source>
</evidence>
<evidence type="ECO:0000259" key="10">
    <source>
        <dbReference type="PROSITE" id="PS51713"/>
    </source>
</evidence>
<dbReference type="Proteomes" id="UP001597343">
    <property type="component" value="Unassembled WGS sequence"/>
</dbReference>
<feature type="binding site" evidence="6">
    <location>
        <begin position="66"/>
        <end position="70"/>
    </location>
    <ligand>
        <name>GTP</name>
        <dbReference type="ChEBI" id="CHEBI:37565"/>
    </ligand>
</feature>
<feature type="domain" description="KH type-2" evidence="9">
    <location>
        <begin position="210"/>
        <end position="288"/>
    </location>
</feature>
<keyword evidence="3 6" id="KW-0547">Nucleotide-binding</keyword>
<dbReference type="InterPro" id="IPR015946">
    <property type="entry name" value="KH_dom-like_a/b"/>
</dbReference>
<dbReference type="InterPro" id="IPR027417">
    <property type="entry name" value="P-loop_NTPase"/>
</dbReference>
<dbReference type="RefSeq" id="WP_386047599.1">
    <property type="nucleotide sequence ID" value="NZ_JBHUIO010000008.1"/>
</dbReference>
<feature type="binding site" evidence="6">
    <location>
        <begin position="129"/>
        <end position="132"/>
    </location>
    <ligand>
        <name>GTP</name>
        <dbReference type="ChEBI" id="CHEBI:37565"/>
    </ligand>
</feature>
<dbReference type="CDD" id="cd04163">
    <property type="entry name" value="Era"/>
    <property type="match status" value="1"/>
</dbReference>
<dbReference type="SUPFAM" id="SSF52540">
    <property type="entry name" value="P-loop containing nucleoside triphosphate hydrolases"/>
    <property type="match status" value="1"/>
</dbReference>
<dbReference type="Pfam" id="PF01926">
    <property type="entry name" value="MMR_HSR1"/>
    <property type="match status" value="1"/>
</dbReference>
<dbReference type="PRINTS" id="PR00326">
    <property type="entry name" value="GTP1OBG"/>
</dbReference>
<dbReference type="NCBIfam" id="TIGR00231">
    <property type="entry name" value="small_GTP"/>
    <property type="match status" value="1"/>
</dbReference>
<evidence type="ECO:0000256" key="2">
    <source>
        <dbReference type="ARBA" id="ARBA00020484"/>
    </source>
</evidence>
<proteinExistence type="inferred from homology"/>
<feature type="region of interest" description="G5" evidence="7">
    <location>
        <begin position="158"/>
        <end position="160"/>
    </location>
</feature>
<keyword evidence="6" id="KW-0699">rRNA-binding</keyword>
<dbReference type="HAMAP" id="MF_00367">
    <property type="entry name" value="GTPase_Era"/>
    <property type="match status" value="1"/>
</dbReference>
<keyword evidence="12" id="KW-1185">Reference proteome</keyword>
<keyword evidence="4 6" id="KW-0694">RNA-binding</keyword>
<evidence type="ECO:0000256" key="5">
    <source>
        <dbReference type="ARBA" id="ARBA00023134"/>
    </source>
</evidence>
<feature type="domain" description="Era-type G" evidence="10">
    <location>
        <begin position="11"/>
        <end position="179"/>
    </location>
</feature>
<organism evidence="11 12">
    <name type="scientific">Tumebacillus lipolyticus</name>
    <dbReference type="NCBI Taxonomy" id="1280370"/>
    <lineage>
        <taxon>Bacteria</taxon>
        <taxon>Bacillati</taxon>
        <taxon>Bacillota</taxon>
        <taxon>Bacilli</taxon>
        <taxon>Bacillales</taxon>
        <taxon>Alicyclobacillaceae</taxon>
        <taxon>Tumebacillus</taxon>
    </lineage>
</organism>
<evidence type="ECO:0000256" key="1">
    <source>
        <dbReference type="ARBA" id="ARBA00007921"/>
    </source>
</evidence>
<dbReference type="NCBIfam" id="NF000908">
    <property type="entry name" value="PRK00089.1"/>
    <property type="match status" value="1"/>
</dbReference>
<dbReference type="EMBL" id="JBHUIO010000008">
    <property type="protein sequence ID" value="MFD2171090.1"/>
    <property type="molecule type" value="Genomic_DNA"/>
</dbReference>
<feature type="region of interest" description="G1" evidence="7">
    <location>
        <begin position="19"/>
        <end position="26"/>
    </location>
</feature>
<dbReference type="InterPro" id="IPR030388">
    <property type="entry name" value="G_ERA_dom"/>
</dbReference>
<keyword evidence="6" id="KW-1003">Cell membrane</keyword>
<comment type="subcellular location">
    <subcellularLocation>
        <location evidence="6">Cytoplasm</location>
    </subcellularLocation>
    <subcellularLocation>
        <location evidence="6">Cell membrane</location>
        <topology evidence="6">Peripheral membrane protein</topology>
    </subcellularLocation>
</comment>
<dbReference type="Pfam" id="PF07650">
    <property type="entry name" value="KH_2"/>
    <property type="match status" value="1"/>
</dbReference>
<evidence type="ECO:0000256" key="4">
    <source>
        <dbReference type="ARBA" id="ARBA00022884"/>
    </source>
</evidence>
<evidence type="ECO:0000256" key="6">
    <source>
        <dbReference type="HAMAP-Rule" id="MF_00367"/>
    </source>
</evidence>
<evidence type="ECO:0000256" key="7">
    <source>
        <dbReference type="PROSITE-ProRule" id="PRU01050"/>
    </source>
</evidence>
<comment type="function">
    <text evidence="6">An essential GTPase that binds both GDP and GTP, with rapid nucleotide exchange. Plays a role in 16S rRNA processing and 30S ribosomal subunit biogenesis and possibly also in cell cycle regulation and energy metabolism.</text>
</comment>
<dbReference type="InterPro" id="IPR006073">
    <property type="entry name" value="GTP-bd"/>
</dbReference>
<gene>
    <name evidence="6 11" type="primary">era</name>
    <name evidence="11" type="ORF">ACFSOY_14005</name>
</gene>
<feature type="region of interest" description="G2" evidence="7">
    <location>
        <begin position="45"/>
        <end position="49"/>
    </location>
</feature>
<dbReference type="Gene3D" id="3.30.300.20">
    <property type="match status" value="1"/>
</dbReference>
<dbReference type="InterPro" id="IPR009019">
    <property type="entry name" value="KH_sf_prok-type"/>
</dbReference>
<comment type="caution">
    <text evidence="11">The sequence shown here is derived from an EMBL/GenBank/DDBJ whole genome shotgun (WGS) entry which is preliminary data.</text>
</comment>
<name>A0ABW4ZZT7_9BACL</name>
<keyword evidence="6" id="KW-0472">Membrane</keyword>
<dbReference type="PROSITE" id="PS50823">
    <property type="entry name" value="KH_TYPE_2"/>
    <property type="match status" value="1"/>
</dbReference>
<reference evidence="12" key="1">
    <citation type="journal article" date="2019" name="Int. J. Syst. Evol. Microbiol.">
        <title>The Global Catalogue of Microorganisms (GCM) 10K type strain sequencing project: providing services to taxonomists for standard genome sequencing and annotation.</title>
        <authorList>
            <consortium name="The Broad Institute Genomics Platform"/>
            <consortium name="The Broad Institute Genome Sequencing Center for Infectious Disease"/>
            <person name="Wu L."/>
            <person name="Ma J."/>
        </authorList>
    </citation>
    <scope>NUCLEOTIDE SEQUENCE [LARGE SCALE GENOMIC DNA]</scope>
    <source>
        <strain evidence="12">CGMCC 1.13574</strain>
    </source>
</reference>
<keyword evidence="6" id="KW-0963">Cytoplasm</keyword>
<keyword evidence="5 6" id="KW-0342">GTP-binding</keyword>
<dbReference type="CDD" id="cd22534">
    <property type="entry name" value="KH-II_Era"/>
    <property type="match status" value="1"/>
</dbReference>
<dbReference type="PANTHER" id="PTHR42698">
    <property type="entry name" value="GTPASE ERA"/>
    <property type="match status" value="1"/>
</dbReference>
<dbReference type="InterPro" id="IPR005662">
    <property type="entry name" value="GTPase_Era-like"/>
</dbReference>
<dbReference type="InterPro" id="IPR004044">
    <property type="entry name" value="KH_dom_type_2"/>
</dbReference>
<dbReference type="PANTHER" id="PTHR42698:SF1">
    <property type="entry name" value="GTPASE ERA, MITOCHONDRIAL"/>
    <property type="match status" value="1"/>
</dbReference>
<dbReference type="Gene3D" id="3.40.50.300">
    <property type="entry name" value="P-loop containing nucleotide triphosphate hydrolases"/>
    <property type="match status" value="1"/>
</dbReference>
<sequence length="305" mass="34957">MSNRDSKQKTRSGFVAIVGRPNVGKSTLMNYMVGQKVAITADKPQTTRNRIHGVVTHERGQIIFMDTPGIHKPKHRLGEHMVKVAVQTLREVEAVLFLVDATMQKGAGDEYIIEILKSVKDTPIFLVINKIDLIEKEKLLKIISSYKDEFPFAEIIPISAMAGDNVERLRDLILDLLPEGPYYYPPDQVTDHPERFIVAELIREKVLRLTREEVPHSVAVEVEQMQAKEDRNMLYIHAAIYTERDSQKAIIIGKQGSVLKKVGQMARTDIERLLGSKVYLELWVKVKADWRNREHMLRNFGFTEE</sequence>
<dbReference type="NCBIfam" id="TIGR00436">
    <property type="entry name" value="era"/>
    <property type="match status" value="1"/>
</dbReference>
<feature type="binding site" evidence="6">
    <location>
        <begin position="19"/>
        <end position="26"/>
    </location>
    <ligand>
        <name>GTP</name>
        <dbReference type="ChEBI" id="CHEBI:37565"/>
    </ligand>
</feature>
<feature type="region of interest" description="G4" evidence="7">
    <location>
        <begin position="129"/>
        <end position="132"/>
    </location>
</feature>
<feature type="region of interest" description="G3" evidence="7">
    <location>
        <begin position="66"/>
        <end position="69"/>
    </location>
</feature>
<evidence type="ECO:0000313" key="11">
    <source>
        <dbReference type="EMBL" id="MFD2171090.1"/>
    </source>
</evidence>
<comment type="subunit">
    <text evidence="6">Monomer.</text>
</comment>
<dbReference type="PROSITE" id="PS51713">
    <property type="entry name" value="G_ERA"/>
    <property type="match status" value="1"/>
</dbReference>
<protein>
    <recommendedName>
        <fullName evidence="2 6">GTPase Era</fullName>
    </recommendedName>
</protein>
<dbReference type="SUPFAM" id="SSF54814">
    <property type="entry name" value="Prokaryotic type KH domain (KH-domain type II)"/>
    <property type="match status" value="1"/>
</dbReference>
<evidence type="ECO:0000259" key="9">
    <source>
        <dbReference type="PROSITE" id="PS50823"/>
    </source>
</evidence>
<evidence type="ECO:0000256" key="8">
    <source>
        <dbReference type="RuleBase" id="RU003761"/>
    </source>
</evidence>
<comment type="similarity">
    <text evidence="1 6 7 8">Belongs to the TRAFAC class TrmE-Era-EngA-EngB-Septin-like GTPase superfamily. Era GTPase family.</text>
</comment>